<evidence type="ECO:0000256" key="2">
    <source>
        <dbReference type="PROSITE-ProRule" id="PRU00497"/>
    </source>
</evidence>
<dbReference type="Pfam" id="PF00379">
    <property type="entry name" value="Chitin_bind_4"/>
    <property type="match status" value="1"/>
</dbReference>
<accession>A0A9P0HFC9</accession>
<dbReference type="GO" id="GO:0008010">
    <property type="term" value="F:structural constituent of chitin-based larval cuticle"/>
    <property type="evidence" value="ECO:0007669"/>
    <property type="project" value="TreeGrafter"/>
</dbReference>
<dbReference type="PANTHER" id="PTHR10380:SF173">
    <property type="entry name" value="CUTICULAR PROTEIN 47EF, ISOFORM C-RELATED"/>
    <property type="match status" value="1"/>
</dbReference>
<dbReference type="OrthoDB" id="6368834at2759"/>
<organism evidence="4 5">
    <name type="scientific">Nezara viridula</name>
    <name type="common">Southern green stink bug</name>
    <name type="synonym">Cimex viridulus</name>
    <dbReference type="NCBI Taxonomy" id="85310"/>
    <lineage>
        <taxon>Eukaryota</taxon>
        <taxon>Metazoa</taxon>
        <taxon>Ecdysozoa</taxon>
        <taxon>Arthropoda</taxon>
        <taxon>Hexapoda</taxon>
        <taxon>Insecta</taxon>
        <taxon>Pterygota</taxon>
        <taxon>Neoptera</taxon>
        <taxon>Paraneoptera</taxon>
        <taxon>Hemiptera</taxon>
        <taxon>Heteroptera</taxon>
        <taxon>Panheteroptera</taxon>
        <taxon>Pentatomomorpha</taxon>
        <taxon>Pentatomoidea</taxon>
        <taxon>Pentatomidae</taxon>
        <taxon>Pentatominae</taxon>
        <taxon>Nezara</taxon>
    </lineage>
</organism>
<protein>
    <submittedName>
        <fullName evidence="4">Uncharacterized protein</fullName>
    </submittedName>
</protein>
<evidence type="ECO:0000313" key="5">
    <source>
        <dbReference type="Proteomes" id="UP001152798"/>
    </source>
</evidence>
<evidence type="ECO:0000256" key="3">
    <source>
        <dbReference type="SAM" id="MobiDB-lite"/>
    </source>
</evidence>
<feature type="region of interest" description="Disordered" evidence="3">
    <location>
        <begin position="15"/>
        <end position="56"/>
    </location>
</feature>
<dbReference type="InterPro" id="IPR000618">
    <property type="entry name" value="Insect_cuticle"/>
</dbReference>
<reference evidence="4" key="1">
    <citation type="submission" date="2022-01" db="EMBL/GenBank/DDBJ databases">
        <authorList>
            <person name="King R."/>
        </authorList>
    </citation>
    <scope>NUCLEOTIDE SEQUENCE</scope>
</reference>
<dbReference type="GO" id="GO:0062129">
    <property type="term" value="C:chitin-based extracellular matrix"/>
    <property type="evidence" value="ECO:0007669"/>
    <property type="project" value="TreeGrafter"/>
</dbReference>
<gene>
    <name evidence="4" type="ORF">NEZAVI_LOCUS10147</name>
</gene>
<dbReference type="PROSITE" id="PS00233">
    <property type="entry name" value="CHIT_BIND_RR_1"/>
    <property type="match status" value="1"/>
</dbReference>
<dbReference type="InterPro" id="IPR031311">
    <property type="entry name" value="CHIT_BIND_RR_consensus"/>
</dbReference>
<dbReference type="AlphaFoldDB" id="A0A9P0HFC9"/>
<feature type="compositionally biased region" description="Polar residues" evidence="3">
    <location>
        <begin position="39"/>
        <end position="50"/>
    </location>
</feature>
<dbReference type="PROSITE" id="PS51155">
    <property type="entry name" value="CHIT_BIND_RR_2"/>
    <property type="match status" value="1"/>
</dbReference>
<dbReference type="InterPro" id="IPR050468">
    <property type="entry name" value="Cuticle_Struct_Prot"/>
</dbReference>
<keyword evidence="5" id="KW-1185">Reference proteome</keyword>
<evidence type="ECO:0000313" key="4">
    <source>
        <dbReference type="EMBL" id="CAH1401039.1"/>
    </source>
</evidence>
<name>A0A9P0HFC9_NEZVI</name>
<evidence type="ECO:0000256" key="1">
    <source>
        <dbReference type="ARBA" id="ARBA00022460"/>
    </source>
</evidence>
<sequence>MLVSLVVAAEGAKLRAGQQSPRGAADAGGGQFLAGPVQPTYSGTGGNNPAYSGPASPPVAILSYSNQPVVGDGTYAYNFQGENGIQAQETGSVAGPEAGTSAQGTYSYVSPEGQTIVLSYSAGEGGFIAQGDHIPVPPPVPQQILDALAKNAADEAAGIFDDGKYRGEKA</sequence>
<dbReference type="Proteomes" id="UP001152798">
    <property type="component" value="Chromosome 5"/>
</dbReference>
<dbReference type="EMBL" id="OV725081">
    <property type="protein sequence ID" value="CAH1401039.1"/>
    <property type="molecule type" value="Genomic_DNA"/>
</dbReference>
<dbReference type="PANTHER" id="PTHR10380">
    <property type="entry name" value="CUTICLE PROTEIN"/>
    <property type="match status" value="1"/>
</dbReference>
<proteinExistence type="predicted"/>
<keyword evidence="1 2" id="KW-0193">Cuticle</keyword>